<protein>
    <recommendedName>
        <fullName evidence="9">Glycosyltransferase RgtA/B/C/D-like domain-containing protein</fullName>
    </recommendedName>
</protein>
<evidence type="ECO:0000259" key="9">
    <source>
        <dbReference type="Pfam" id="PF13231"/>
    </source>
</evidence>
<organism evidence="10 11">
    <name type="scientific">Candidatus Gottesmanbacteria bacterium GW2011_GWB1_43_11</name>
    <dbReference type="NCBI Taxonomy" id="1618446"/>
    <lineage>
        <taxon>Bacteria</taxon>
        <taxon>Candidatus Gottesmaniibacteriota</taxon>
    </lineage>
</organism>
<gene>
    <name evidence="10" type="ORF">UV61_C0002G0204</name>
</gene>
<keyword evidence="2" id="KW-1003">Cell membrane</keyword>
<dbReference type="GO" id="GO:0005886">
    <property type="term" value="C:plasma membrane"/>
    <property type="evidence" value="ECO:0007669"/>
    <property type="project" value="UniProtKB-SubCell"/>
</dbReference>
<reference evidence="10 11" key="1">
    <citation type="journal article" date="2015" name="Nature">
        <title>rRNA introns, odd ribosomes, and small enigmatic genomes across a large radiation of phyla.</title>
        <authorList>
            <person name="Brown C.T."/>
            <person name="Hug L.A."/>
            <person name="Thomas B.C."/>
            <person name="Sharon I."/>
            <person name="Castelle C.J."/>
            <person name="Singh A."/>
            <person name="Wilkins M.J."/>
            <person name="Williams K.H."/>
            <person name="Banfield J.F."/>
        </authorList>
    </citation>
    <scope>NUCLEOTIDE SEQUENCE [LARGE SCALE GENOMIC DNA]</scope>
</reference>
<feature type="transmembrane region" description="Helical" evidence="8">
    <location>
        <begin position="218"/>
        <end position="235"/>
    </location>
</feature>
<keyword evidence="6 8" id="KW-1133">Transmembrane helix</keyword>
<evidence type="ECO:0000256" key="8">
    <source>
        <dbReference type="SAM" id="Phobius"/>
    </source>
</evidence>
<proteinExistence type="predicted"/>
<dbReference type="AlphaFoldDB" id="A0A0G1FKQ8"/>
<feature type="domain" description="Glycosyltransferase RgtA/B/C/D-like" evidence="9">
    <location>
        <begin position="68"/>
        <end position="197"/>
    </location>
</feature>
<dbReference type="PANTHER" id="PTHR33908:SF11">
    <property type="entry name" value="MEMBRANE PROTEIN"/>
    <property type="match status" value="1"/>
</dbReference>
<evidence type="ECO:0000256" key="7">
    <source>
        <dbReference type="ARBA" id="ARBA00023136"/>
    </source>
</evidence>
<feature type="transmembrane region" description="Helical" evidence="8">
    <location>
        <begin position="161"/>
        <end position="176"/>
    </location>
</feature>
<feature type="transmembrane region" description="Helical" evidence="8">
    <location>
        <begin position="6"/>
        <end position="26"/>
    </location>
</feature>
<dbReference type="Pfam" id="PF13231">
    <property type="entry name" value="PMT_2"/>
    <property type="match status" value="1"/>
</dbReference>
<feature type="transmembrane region" description="Helical" evidence="8">
    <location>
        <begin position="87"/>
        <end position="105"/>
    </location>
</feature>
<feature type="transmembrane region" description="Helical" evidence="8">
    <location>
        <begin position="362"/>
        <end position="382"/>
    </location>
</feature>
<sequence length="535" mass="60852">MPKKVITGFTWSLILLVGLGVWLRLVRLRELFHFTYDEEIIAFVGKRMWINGHIPLIGGVTPQHVHLAPYFYWFSGLILGLGRLSPLIWGVAAAMLAGMVMLVLYQTGRSLFNKRVGLVAVIFYAFSFYQNIFDRHYWGLIFAGLVSLSCLYSLQQILRGRILFAWVLGLALAFGLHTDPSTLIVLIFAITIFLIYIKKPQLFGLSESDKHLQIGKSIKIIIGILLISLLPLVVFDLKHNFSNIRGFGQYIQELKMGKQGVIRTTPLSSVLFLPQTLARTMYVFGDQDLAKQYAYCPQYAQGRLEAVPSAVIFGVLALFIYLIYEYQTKSKDKSSLGLVLALFFATYVGIILYGVAARGDLFDHYLAALFPIFYISLAYLVVQLSRKSKWISVSIVTVFIVFNLPKVGSMYHTYGYQDKESAVKWAIAQTGSADFALDVIGSCFRFNGYRYLFYLYGKEPVKSYVDANFTHLYDQPPAQTHPKLLVVLTNPDFVETRAYLEEYEIYRQKLIRSQKFGKIEVMLIDNSDLTFVGKF</sequence>
<feature type="transmembrane region" description="Helical" evidence="8">
    <location>
        <begin position="306"/>
        <end position="324"/>
    </location>
</feature>
<dbReference type="STRING" id="1618446.UV61_C0002G0204"/>
<accession>A0A0G1FKQ8</accession>
<evidence type="ECO:0000256" key="2">
    <source>
        <dbReference type="ARBA" id="ARBA00022475"/>
    </source>
</evidence>
<dbReference type="Proteomes" id="UP000034050">
    <property type="component" value="Unassembled WGS sequence"/>
</dbReference>
<dbReference type="PANTHER" id="PTHR33908">
    <property type="entry name" value="MANNOSYLTRANSFERASE YKCB-RELATED"/>
    <property type="match status" value="1"/>
</dbReference>
<feature type="transmembrane region" description="Helical" evidence="8">
    <location>
        <begin position="112"/>
        <end position="130"/>
    </location>
</feature>
<evidence type="ECO:0000256" key="6">
    <source>
        <dbReference type="ARBA" id="ARBA00022989"/>
    </source>
</evidence>
<dbReference type="GO" id="GO:0009103">
    <property type="term" value="P:lipopolysaccharide biosynthetic process"/>
    <property type="evidence" value="ECO:0007669"/>
    <property type="project" value="UniProtKB-ARBA"/>
</dbReference>
<comment type="caution">
    <text evidence="10">The sequence shown here is derived from an EMBL/GenBank/DDBJ whole genome shotgun (WGS) entry which is preliminary data.</text>
</comment>
<evidence type="ECO:0000256" key="1">
    <source>
        <dbReference type="ARBA" id="ARBA00004651"/>
    </source>
</evidence>
<name>A0A0G1FKQ8_9BACT</name>
<evidence type="ECO:0000313" key="11">
    <source>
        <dbReference type="Proteomes" id="UP000034050"/>
    </source>
</evidence>
<evidence type="ECO:0000313" key="10">
    <source>
        <dbReference type="EMBL" id="KKS87483.1"/>
    </source>
</evidence>
<evidence type="ECO:0000256" key="5">
    <source>
        <dbReference type="ARBA" id="ARBA00022692"/>
    </source>
</evidence>
<feature type="transmembrane region" description="Helical" evidence="8">
    <location>
        <begin position="182"/>
        <end position="197"/>
    </location>
</feature>
<evidence type="ECO:0000256" key="3">
    <source>
        <dbReference type="ARBA" id="ARBA00022676"/>
    </source>
</evidence>
<keyword evidence="4" id="KW-0808">Transferase</keyword>
<keyword evidence="7 8" id="KW-0472">Membrane</keyword>
<dbReference type="InterPro" id="IPR038731">
    <property type="entry name" value="RgtA/B/C-like"/>
</dbReference>
<keyword evidence="3" id="KW-0328">Glycosyltransferase</keyword>
<dbReference type="GO" id="GO:0016763">
    <property type="term" value="F:pentosyltransferase activity"/>
    <property type="evidence" value="ECO:0007669"/>
    <property type="project" value="TreeGrafter"/>
</dbReference>
<dbReference type="InterPro" id="IPR050297">
    <property type="entry name" value="LipidA_mod_glycosyltrf_83"/>
</dbReference>
<keyword evidence="5 8" id="KW-0812">Transmembrane</keyword>
<feature type="transmembrane region" description="Helical" evidence="8">
    <location>
        <begin position="336"/>
        <end position="356"/>
    </location>
</feature>
<feature type="transmembrane region" description="Helical" evidence="8">
    <location>
        <begin position="136"/>
        <end position="154"/>
    </location>
</feature>
<dbReference type="EMBL" id="LCFD01000002">
    <property type="protein sequence ID" value="KKS87483.1"/>
    <property type="molecule type" value="Genomic_DNA"/>
</dbReference>
<comment type="subcellular location">
    <subcellularLocation>
        <location evidence="1">Cell membrane</location>
        <topology evidence="1">Multi-pass membrane protein</topology>
    </subcellularLocation>
</comment>
<evidence type="ECO:0000256" key="4">
    <source>
        <dbReference type="ARBA" id="ARBA00022679"/>
    </source>
</evidence>